<comment type="caution">
    <text evidence="2">The sequence shown here is derived from an EMBL/GenBank/DDBJ whole genome shotgun (WGS) entry which is preliminary data.</text>
</comment>
<gene>
    <name evidence="2" type="ORF">CGZ88_1078</name>
</gene>
<feature type="region of interest" description="Disordered" evidence="1">
    <location>
        <begin position="1"/>
        <end position="23"/>
    </location>
</feature>
<evidence type="ECO:0000313" key="3">
    <source>
        <dbReference type="Proteomes" id="UP000234935"/>
    </source>
</evidence>
<accession>A0A2N5IXB1</accession>
<protein>
    <submittedName>
        <fullName evidence="2">MerR family regulatory protein</fullName>
    </submittedName>
</protein>
<reference evidence="2 3" key="1">
    <citation type="submission" date="2017-07" db="EMBL/GenBank/DDBJ databases">
        <title>Bifidobacterium novel species.</title>
        <authorList>
            <person name="Lugli G.A."/>
            <person name="Milani C."/>
            <person name="Duranti S."/>
            <person name="Mangifesta M."/>
        </authorList>
    </citation>
    <scope>NUCLEOTIDE SEQUENCE [LARGE SCALE GENOMIC DNA]</scope>
    <source>
        <strain evidence="3">Goo31D</strain>
    </source>
</reference>
<name>A0A2N5IXB1_9BIFI</name>
<evidence type="ECO:0000313" key="2">
    <source>
        <dbReference type="EMBL" id="PLS26593.1"/>
    </source>
</evidence>
<feature type="compositionally biased region" description="Low complexity" evidence="1">
    <location>
        <begin position="1"/>
        <end position="13"/>
    </location>
</feature>
<keyword evidence="3" id="KW-1185">Reference proteome</keyword>
<sequence length="95" mass="10905">MRTTTPTVTNSSPPATPHASWASRQKTVGRLLDNGAIPYIRYTKKGNRWVSRADVLAYHERAHMHHRAHLKNMQEIVTEGNLDDIDYEAYLAQFE</sequence>
<evidence type="ECO:0000256" key="1">
    <source>
        <dbReference type="SAM" id="MobiDB-lite"/>
    </source>
</evidence>
<dbReference type="AlphaFoldDB" id="A0A2N5IXB1"/>
<dbReference type="EMBL" id="NMYC01000005">
    <property type="protein sequence ID" value="PLS26593.1"/>
    <property type="molecule type" value="Genomic_DNA"/>
</dbReference>
<dbReference type="Proteomes" id="UP000234935">
    <property type="component" value="Unassembled WGS sequence"/>
</dbReference>
<proteinExistence type="predicted"/>
<organism evidence="2 3">
    <name type="scientific">Bifidobacterium anseris</name>
    <dbReference type="NCBI Taxonomy" id="2020963"/>
    <lineage>
        <taxon>Bacteria</taxon>
        <taxon>Bacillati</taxon>
        <taxon>Actinomycetota</taxon>
        <taxon>Actinomycetes</taxon>
        <taxon>Bifidobacteriales</taxon>
        <taxon>Bifidobacteriaceae</taxon>
        <taxon>Bifidobacterium</taxon>
    </lineage>
</organism>